<keyword evidence="18" id="KW-1185">Reference proteome</keyword>
<dbReference type="SMART" id="SM00240">
    <property type="entry name" value="FHA"/>
    <property type="match status" value="1"/>
</dbReference>
<dbReference type="EMBL" id="QUTA01005045">
    <property type="protein sequence ID" value="RHY17429.1"/>
    <property type="molecule type" value="Genomic_DNA"/>
</dbReference>
<dbReference type="Proteomes" id="UP000286510">
    <property type="component" value="Unassembled WGS sequence"/>
</dbReference>
<dbReference type="Proteomes" id="UP000266196">
    <property type="component" value="Unassembled WGS sequence"/>
</dbReference>
<accession>A0A397AD41</accession>
<dbReference type="EMBL" id="MZMZ02004169">
    <property type="protein sequence ID" value="RQM19779.1"/>
    <property type="molecule type" value="Genomic_DNA"/>
</dbReference>
<dbReference type="Proteomes" id="UP000266643">
    <property type="component" value="Unassembled WGS sequence"/>
</dbReference>
<dbReference type="Proteomes" id="UP000283543">
    <property type="component" value="Unassembled WGS sequence"/>
</dbReference>
<dbReference type="Proteomes" id="UP000284702">
    <property type="component" value="Unassembled WGS sequence"/>
</dbReference>
<evidence type="ECO:0000313" key="15">
    <source>
        <dbReference type="Proteomes" id="UP000266239"/>
    </source>
</evidence>
<dbReference type="PROSITE" id="PS50006">
    <property type="entry name" value="FHA_DOMAIN"/>
    <property type="match status" value="1"/>
</dbReference>
<evidence type="ECO:0000313" key="5">
    <source>
        <dbReference type="EMBL" id="RHY53263.1"/>
    </source>
</evidence>
<dbReference type="EMBL" id="QUTB01002225">
    <property type="protein sequence ID" value="RHY73443.1"/>
    <property type="molecule type" value="Genomic_DNA"/>
</dbReference>
<evidence type="ECO:0000313" key="16">
    <source>
        <dbReference type="Proteomes" id="UP000266643"/>
    </source>
</evidence>
<dbReference type="Proteomes" id="UP000285712">
    <property type="component" value="Unassembled WGS sequence"/>
</dbReference>
<comment type="caution">
    <text evidence="2">The sequence shown here is derived from an EMBL/GenBank/DDBJ whole genome shotgun (WGS) entry which is preliminary data.</text>
</comment>
<evidence type="ECO:0000313" key="12">
    <source>
        <dbReference type="Proteomes" id="UP000265427"/>
    </source>
</evidence>
<protein>
    <recommendedName>
        <fullName evidence="1">FHA domain-containing protein</fullName>
    </recommendedName>
</protein>
<evidence type="ECO:0000313" key="11">
    <source>
        <dbReference type="EMBL" id="RQM19779.1"/>
    </source>
</evidence>
<evidence type="ECO:0000313" key="19">
    <source>
        <dbReference type="Proteomes" id="UP000285430"/>
    </source>
</evidence>
<evidence type="ECO:0000313" key="8">
    <source>
        <dbReference type="EMBL" id="RHZ11235.1"/>
    </source>
</evidence>
<dbReference type="Proteomes" id="UP000265716">
    <property type="component" value="Unassembled WGS sequence"/>
</dbReference>
<gene>
    <name evidence="11" type="ORF">B5M09_001138</name>
    <name evidence="3" type="ORF">DYB25_007514</name>
    <name evidence="10" type="ORF">DYB26_006170</name>
    <name evidence="4" type="ORF">DYB30_005041</name>
    <name evidence="8" type="ORF">DYB31_003089</name>
    <name evidence="6" type="ORF">DYB34_004806</name>
    <name evidence="7" type="ORF">DYB35_008460</name>
    <name evidence="2" type="ORF">DYB36_010504</name>
    <name evidence="9" type="ORF">DYB37_005139</name>
    <name evidence="5" type="ORF">DYB38_004542</name>
</gene>
<evidence type="ECO:0000313" key="17">
    <source>
        <dbReference type="Proteomes" id="UP000283543"/>
    </source>
</evidence>
<dbReference type="EMBL" id="QUSZ01007150">
    <property type="protein sequence ID" value="RHY03391.1"/>
    <property type="molecule type" value="Genomic_DNA"/>
</dbReference>
<evidence type="ECO:0000313" key="14">
    <source>
        <dbReference type="Proteomes" id="UP000266196"/>
    </source>
</evidence>
<dbReference type="CDD" id="cd00060">
    <property type="entry name" value="FHA"/>
    <property type="match status" value="1"/>
</dbReference>
<dbReference type="EMBL" id="QUTG01004276">
    <property type="protein sequence ID" value="RHY88685.1"/>
    <property type="molecule type" value="Genomic_DNA"/>
</dbReference>
<evidence type="ECO:0000259" key="1">
    <source>
        <dbReference type="PROSITE" id="PS50006"/>
    </source>
</evidence>
<reference evidence="12 13" key="2">
    <citation type="submission" date="2018-08" db="EMBL/GenBank/DDBJ databases">
        <title>Aphanomyces genome sequencing and annotation.</title>
        <authorList>
            <person name="Minardi D."/>
            <person name="Oidtmann B."/>
            <person name="Van Der Giezen M."/>
            <person name="Studholme D.J."/>
        </authorList>
    </citation>
    <scope>NUCLEOTIDE SEQUENCE [LARGE SCALE GENOMIC DNA]</scope>
    <source>
        <strain evidence="8 14">197901</strain>
        <strain evidence="4 16">D2</strain>
        <strain evidence="9 19">Da</strain>
        <strain evidence="10 21">FDL457</strain>
        <strain evidence="2 12">Kv</strain>
        <strain evidence="5 13">SA</strain>
        <strain evidence="6 17">Si</strain>
        <strain evidence="7 20">Sv</strain>
        <strain evidence="3 15">Yx</strain>
    </source>
</reference>
<dbReference type="EMBL" id="QUTE01011029">
    <property type="protein sequence ID" value="RHZ11235.1"/>
    <property type="molecule type" value="Genomic_DNA"/>
</dbReference>
<evidence type="ECO:0000313" key="3">
    <source>
        <dbReference type="EMBL" id="RHY17429.1"/>
    </source>
</evidence>
<dbReference type="EMBL" id="QUTH01003369">
    <property type="protein sequence ID" value="RHZ19825.1"/>
    <property type="molecule type" value="Genomic_DNA"/>
</dbReference>
<evidence type="ECO:0000313" key="7">
    <source>
        <dbReference type="EMBL" id="RHY88685.1"/>
    </source>
</evidence>
<dbReference type="Gene3D" id="2.60.200.20">
    <property type="match status" value="1"/>
</dbReference>
<dbReference type="VEuPathDB" id="FungiDB:H257_04537"/>
<sequence length="110" mass="12331">MWGQLVGSVGTFDLRLPVCRIGRISAKADIVIQKPWISALQCTIALRGGEGIGDKSVWLTDMSSNGVYVNGDMVGKSFERQIFENDEIYFTKPSLHTPNVEPTFFRFRFA</sequence>
<evidence type="ECO:0000313" key="18">
    <source>
        <dbReference type="Proteomes" id="UP000284702"/>
    </source>
</evidence>
<organism evidence="2 12">
    <name type="scientific">Aphanomyces astaci</name>
    <name type="common">Crayfish plague agent</name>
    <dbReference type="NCBI Taxonomy" id="112090"/>
    <lineage>
        <taxon>Eukaryota</taxon>
        <taxon>Sar</taxon>
        <taxon>Stramenopiles</taxon>
        <taxon>Oomycota</taxon>
        <taxon>Saprolegniomycetes</taxon>
        <taxon>Saprolegniales</taxon>
        <taxon>Verrucalvaceae</taxon>
        <taxon>Aphanomyces</taxon>
    </lineage>
</organism>
<dbReference type="Proteomes" id="UP000266239">
    <property type="component" value="Unassembled WGS sequence"/>
</dbReference>
<dbReference type="SUPFAM" id="SSF49879">
    <property type="entry name" value="SMAD/FHA domain"/>
    <property type="match status" value="1"/>
</dbReference>
<dbReference type="InterPro" id="IPR008984">
    <property type="entry name" value="SMAD_FHA_dom_sf"/>
</dbReference>
<evidence type="ECO:0000313" key="9">
    <source>
        <dbReference type="EMBL" id="RHZ19825.1"/>
    </source>
</evidence>
<dbReference type="EMBL" id="QUTD01007349">
    <property type="protein sequence ID" value="RHY50640.1"/>
    <property type="molecule type" value="Genomic_DNA"/>
</dbReference>
<evidence type="ECO:0000313" key="6">
    <source>
        <dbReference type="EMBL" id="RHY73443.1"/>
    </source>
</evidence>
<dbReference type="AlphaFoldDB" id="A0A397AD41"/>
<dbReference type="Proteomes" id="UP000285430">
    <property type="component" value="Unassembled WGS sequence"/>
</dbReference>
<evidence type="ECO:0000313" key="2">
    <source>
        <dbReference type="EMBL" id="RHY03391.1"/>
    </source>
</evidence>
<evidence type="ECO:0000313" key="21">
    <source>
        <dbReference type="Proteomes" id="UP000286510"/>
    </source>
</evidence>
<proteinExistence type="predicted"/>
<dbReference type="EMBL" id="QUTF01007086">
    <property type="protein sequence ID" value="RHZ39956.1"/>
    <property type="molecule type" value="Genomic_DNA"/>
</dbReference>
<evidence type="ECO:0000313" key="10">
    <source>
        <dbReference type="EMBL" id="RHZ39956.1"/>
    </source>
</evidence>
<dbReference type="InterPro" id="IPR000253">
    <property type="entry name" value="FHA_dom"/>
</dbReference>
<evidence type="ECO:0000313" key="13">
    <source>
        <dbReference type="Proteomes" id="UP000265716"/>
    </source>
</evidence>
<dbReference type="Pfam" id="PF00498">
    <property type="entry name" value="FHA"/>
    <property type="match status" value="1"/>
</dbReference>
<dbReference type="Proteomes" id="UP000265427">
    <property type="component" value="Unassembled WGS sequence"/>
</dbReference>
<evidence type="ECO:0000313" key="4">
    <source>
        <dbReference type="EMBL" id="RHY50640.1"/>
    </source>
</evidence>
<dbReference type="EMBL" id="QUTC01006235">
    <property type="protein sequence ID" value="RHY53263.1"/>
    <property type="molecule type" value="Genomic_DNA"/>
</dbReference>
<feature type="domain" description="FHA" evidence="1">
    <location>
        <begin position="19"/>
        <end position="74"/>
    </location>
</feature>
<reference evidence="11 18" key="1">
    <citation type="submission" date="2018-07" db="EMBL/GenBank/DDBJ databases">
        <title>Annotation of Aphanomyces astaci genome assembly.</title>
        <authorList>
            <person name="Studholme D.J."/>
        </authorList>
    </citation>
    <scope>NUCLEOTIDE SEQUENCE [LARGE SCALE GENOMIC DNA]</scope>
    <source>
        <strain evidence="11">Pc</strain>
    </source>
</reference>
<evidence type="ECO:0000313" key="20">
    <source>
        <dbReference type="Proteomes" id="UP000285712"/>
    </source>
</evidence>
<name>A0A397AD41_APHAT</name>